<accession>A0ACC0HN41</accession>
<name>A0ACC0HN41_9ERIC</name>
<organism evidence="1 2">
    <name type="scientific">Camellia lanceoleosa</name>
    <dbReference type="NCBI Taxonomy" id="1840588"/>
    <lineage>
        <taxon>Eukaryota</taxon>
        <taxon>Viridiplantae</taxon>
        <taxon>Streptophyta</taxon>
        <taxon>Embryophyta</taxon>
        <taxon>Tracheophyta</taxon>
        <taxon>Spermatophyta</taxon>
        <taxon>Magnoliopsida</taxon>
        <taxon>eudicotyledons</taxon>
        <taxon>Gunneridae</taxon>
        <taxon>Pentapetalae</taxon>
        <taxon>asterids</taxon>
        <taxon>Ericales</taxon>
        <taxon>Theaceae</taxon>
        <taxon>Camellia</taxon>
    </lineage>
</organism>
<comment type="caution">
    <text evidence="1">The sequence shown here is derived from an EMBL/GenBank/DDBJ whole genome shotgun (WGS) entry which is preliminary data.</text>
</comment>
<gene>
    <name evidence="1" type="ORF">LOK49_LG05G00313</name>
</gene>
<protein>
    <submittedName>
        <fullName evidence="1">Uncharacterized protein</fullName>
    </submittedName>
</protein>
<sequence length="142" mass="16575">MGLLDWRFTWFYGNLVTSQRANSWTLLRRLLAHGHGPWMIARDFNEILFSYEKDGVNAWCRVQMEAFQSVVQDCELVDLGYSGPKYTWSNNRSSRLVWERLDRVLANCAWVNGFPVARVFHLVRASSNHSPILVDVLDQRAR</sequence>
<evidence type="ECO:0000313" key="1">
    <source>
        <dbReference type="EMBL" id="KAI8014287.1"/>
    </source>
</evidence>
<proteinExistence type="predicted"/>
<evidence type="ECO:0000313" key="2">
    <source>
        <dbReference type="Proteomes" id="UP001060215"/>
    </source>
</evidence>
<reference evidence="1 2" key="1">
    <citation type="journal article" date="2022" name="Plant J.">
        <title>Chromosome-level genome of Camellia lanceoleosa provides a valuable resource for understanding genome evolution and self-incompatibility.</title>
        <authorList>
            <person name="Gong W."/>
            <person name="Xiao S."/>
            <person name="Wang L."/>
            <person name="Liao Z."/>
            <person name="Chang Y."/>
            <person name="Mo W."/>
            <person name="Hu G."/>
            <person name="Li W."/>
            <person name="Zhao G."/>
            <person name="Zhu H."/>
            <person name="Hu X."/>
            <person name="Ji K."/>
            <person name="Xiang X."/>
            <person name="Song Q."/>
            <person name="Yuan D."/>
            <person name="Jin S."/>
            <person name="Zhang L."/>
        </authorList>
    </citation>
    <scope>NUCLEOTIDE SEQUENCE [LARGE SCALE GENOMIC DNA]</scope>
    <source>
        <strain evidence="1">SQ_2022a</strain>
    </source>
</reference>
<keyword evidence="2" id="KW-1185">Reference proteome</keyword>
<dbReference type="Proteomes" id="UP001060215">
    <property type="component" value="Chromosome 4"/>
</dbReference>
<dbReference type="EMBL" id="CM045761">
    <property type="protein sequence ID" value="KAI8014287.1"/>
    <property type="molecule type" value="Genomic_DNA"/>
</dbReference>